<dbReference type="AlphaFoldDB" id="A0A1X6YJZ6"/>
<comment type="subunit">
    <text evidence="2">Monomer. Binds 30S ribosomal subunits, but not 50S ribosomal subunits or 70S ribosomes.</text>
</comment>
<dbReference type="Pfam" id="PF02033">
    <property type="entry name" value="RBFA"/>
    <property type="match status" value="1"/>
</dbReference>
<dbReference type="GO" id="GO:0005829">
    <property type="term" value="C:cytosol"/>
    <property type="evidence" value="ECO:0007669"/>
    <property type="project" value="TreeGrafter"/>
</dbReference>
<comment type="similarity">
    <text evidence="2">Belongs to the RbfA family.</text>
</comment>
<reference evidence="3 6" key="2">
    <citation type="submission" date="2018-03" db="EMBL/GenBank/DDBJ databases">
        <title>Genomic Encyclopedia of Archaeal and Bacterial Type Strains, Phase II (KMG-II): from individual species to whole genera.</title>
        <authorList>
            <person name="Goeker M."/>
        </authorList>
    </citation>
    <scope>NUCLEOTIDE SEQUENCE [LARGE SCALE GENOMIC DNA]</scope>
    <source>
        <strain evidence="3 6">DSM 29956</strain>
    </source>
</reference>
<dbReference type="RefSeq" id="WP_085895054.1">
    <property type="nucleotide sequence ID" value="NZ_FWFY01000002.1"/>
</dbReference>
<evidence type="ECO:0000256" key="2">
    <source>
        <dbReference type="HAMAP-Rule" id="MF_00003"/>
    </source>
</evidence>
<evidence type="ECO:0000313" key="5">
    <source>
        <dbReference type="Proteomes" id="UP000193495"/>
    </source>
</evidence>
<gene>
    <name evidence="2 4" type="primary">rbfA</name>
    <name evidence="3" type="ORF">CLV79_101401</name>
    <name evidence="4" type="ORF">LOS8367_00686</name>
</gene>
<comment type="subcellular location">
    <subcellularLocation>
        <location evidence="2">Cytoplasm</location>
    </subcellularLocation>
</comment>
<dbReference type="PANTHER" id="PTHR33515">
    <property type="entry name" value="RIBOSOME-BINDING FACTOR A, CHLOROPLASTIC-RELATED"/>
    <property type="match status" value="1"/>
</dbReference>
<dbReference type="PANTHER" id="PTHR33515:SF1">
    <property type="entry name" value="RIBOSOME-BINDING FACTOR A, CHLOROPLASTIC-RELATED"/>
    <property type="match status" value="1"/>
</dbReference>
<name>A0A1X6YJZ6_9RHOB</name>
<organism evidence="4 5">
    <name type="scientific">Limimaricola soesokkakensis</name>
    <dbReference type="NCBI Taxonomy" id="1343159"/>
    <lineage>
        <taxon>Bacteria</taxon>
        <taxon>Pseudomonadati</taxon>
        <taxon>Pseudomonadota</taxon>
        <taxon>Alphaproteobacteria</taxon>
        <taxon>Rhodobacterales</taxon>
        <taxon>Paracoccaceae</taxon>
        <taxon>Limimaricola</taxon>
    </lineage>
</organism>
<dbReference type="InterPro" id="IPR020053">
    <property type="entry name" value="Ribosome-bd_factorA_CS"/>
</dbReference>
<evidence type="ECO:0000313" key="3">
    <source>
        <dbReference type="EMBL" id="PSK88561.1"/>
    </source>
</evidence>
<reference evidence="4 5" key="1">
    <citation type="submission" date="2017-03" db="EMBL/GenBank/DDBJ databases">
        <authorList>
            <person name="Afonso C.L."/>
            <person name="Miller P.J."/>
            <person name="Scott M.A."/>
            <person name="Spackman E."/>
            <person name="Goraichik I."/>
            <person name="Dimitrov K.M."/>
            <person name="Suarez D.L."/>
            <person name="Swayne D.E."/>
        </authorList>
    </citation>
    <scope>NUCLEOTIDE SEQUENCE [LARGE SCALE GENOMIC DNA]</scope>
    <source>
        <strain evidence="4 5">CECT 8367</strain>
    </source>
</reference>
<dbReference type="Proteomes" id="UP000193495">
    <property type="component" value="Unassembled WGS sequence"/>
</dbReference>
<proteinExistence type="inferred from homology"/>
<dbReference type="SUPFAM" id="SSF89919">
    <property type="entry name" value="Ribosome-binding factor A, RbfA"/>
    <property type="match status" value="1"/>
</dbReference>
<keyword evidence="2" id="KW-0963">Cytoplasm</keyword>
<evidence type="ECO:0000313" key="6">
    <source>
        <dbReference type="Proteomes" id="UP000240624"/>
    </source>
</evidence>
<keyword evidence="6" id="KW-1185">Reference proteome</keyword>
<dbReference type="OrthoDB" id="9805051at2"/>
<dbReference type="GO" id="GO:0030490">
    <property type="term" value="P:maturation of SSU-rRNA"/>
    <property type="evidence" value="ECO:0007669"/>
    <property type="project" value="UniProtKB-UniRule"/>
</dbReference>
<sequence>MSKTRASEPRGPSQRQLRVGELIRRSLSELLSRGDLHEPELSAMSITVGEVRATPDLKRATCFVLPLGGGDETVMLDALRRAKPEIRHQLARTMKLKHAPDLKFEIDRTFDRMDETRRLLSDEKVRRDVEAARDATEGDGE</sequence>
<dbReference type="InterPro" id="IPR000238">
    <property type="entry name" value="RbfA"/>
</dbReference>
<dbReference type="EMBL" id="PYGB01000001">
    <property type="protein sequence ID" value="PSK88561.1"/>
    <property type="molecule type" value="Genomic_DNA"/>
</dbReference>
<dbReference type="EMBL" id="FWFY01000002">
    <property type="protein sequence ID" value="SLN23105.1"/>
    <property type="molecule type" value="Genomic_DNA"/>
</dbReference>
<evidence type="ECO:0000313" key="4">
    <source>
        <dbReference type="EMBL" id="SLN23105.1"/>
    </source>
</evidence>
<dbReference type="InterPro" id="IPR015946">
    <property type="entry name" value="KH_dom-like_a/b"/>
</dbReference>
<dbReference type="NCBIfam" id="NF001802">
    <property type="entry name" value="PRK00521.2-5"/>
    <property type="match status" value="1"/>
</dbReference>
<keyword evidence="1 2" id="KW-0690">Ribosome biogenesis</keyword>
<dbReference type="PROSITE" id="PS01319">
    <property type="entry name" value="RBFA"/>
    <property type="match status" value="1"/>
</dbReference>
<dbReference type="GO" id="GO:0043024">
    <property type="term" value="F:ribosomal small subunit binding"/>
    <property type="evidence" value="ECO:0007669"/>
    <property type="project" value="TreeGrafter"/>
</dbReference>
<accession>A0A1X6YJZ6</accession>
<dbReference type="Proteomes" id="UP000240624">
    <property type="component" value="Unassembled WGS sequence"/>
</dbReference>
<protein>
    <recommendedName>
        <fullName evidence="2">Ribosome-binding factor A</fullName>
    </recommendedName>
</protein>
<dbReference type="Gene3D" id="3.30.300.20">
    <property type="match status" value="1"/>
</dbReference>
<evidence type="ECO:0000256" key="1">
    <source>
        <dbReference type="ARBA" id="ARBA00022517"/>
    </source>
</evidence>
<comment type="function">
    <text evidence="2">One of several proteins that assist in the late maturation steps of the functional core of the 30S ribosomal subunit. Associates with free 30S ribosomal subunits (but not with 30S subunits that are part of 70S ribosomes or polysomes). Required for efficient processing of 16S rRNA. May interact with the 5'-terminal helix region of 16S rRNA.</text>
</comment>
<dbReference type="HAMAP" id="MF_00003">
    <property type="entry name" value="RbfA"/>
    <property type="match status" value="1"/>
</dbReference>
<dbReference type="InterPro" id="IPR023799">
    <property type="entry name" value="RbfA_dom_sf"/>
</dbReference>